<dbReference type="EMBL" id="AOHC02000021">
    <property type="protein sequence ID" value="EMY78467.1"/>
    <property type="molecule type" value="Genomic_DNA"/>
</dbReference>
<evidence type="ECO:0000313" key="2">
    <source>
        <dbReference type="Proteomes" id="UP000012313"/>
    </source>
</evidence>
<organism evidence="1 2">
    <name type="scientific">Leptospira weilii serovar Ranarum str. ICFT</name>
    <dbReference type="NCBI Taxonomy" id="1218598"/>
    <lineage>
        <taxon>Bacteria</taxon>
        <taxon>Pseudomonadati</taxon>
        <taxon>Spirochaetota</taxon>
        <taxon>Spirochaetia</taxon>
        <taxon>Leptospirales</taxon>
        <taxon>Leptospiraceae</taxon>
        <taxon>Leptospira</taxon>
    </lineage>
</organism>
<dbReference type="Proteomes" id="UP000012313">
    <property type="component" value="Unassembled WGS sequence"/>
</dbReference>
<accession>N1WMM6</accession>
<comment type="caution">
    <text evidence="1">The sequence shown here is derived from an EMBL/GenBank/DDBJ whole genome shotgun (WGS) entry which is preliminary data.</text>
</comment>
<sequence length="331" mass="37447">MLTGFLIFCGFGALSASENEVLEVSEITVHQAEVDRVLSISILDNVSVLDQDDFFVLDSKTVVGTKTHRTNSIRKKVLSFELQDFVVTFHDPHSNSNFQNSNSNLGPDFLPFLIVSQDFSSRTQKLALIKINLAWVLSSLENFEVLKMKNDSILSRELTSDMISLLVLFLSFPNSFGSGSYLSDFLDNHFQQIEWVINLKERIGQIPISRFAQSWKEAYPIPNSVRRSELRSALTKEFETGIIPVLVGTVGKNQEKEILSVLWNLLNPGKTTTDRIFIWLRNLESKSILLKTMEIVEIIQPKDIVPLNKGFFWNRSSTNGNGRNSKVVLSV</sequence>
<dbReference type="AlphaFoldDB" id="N1WMM6"/>
<evidence type="ECO:0000313" key="1">
    <source>
        <dbReference type="EMBL" id="EMY78467.1"/>
    </source>
</evidence>
<keyword evidence="2" id="KW-1185">Reference proteome</keyword>
<dbReference type="STRING" id="1218598.LEP1GSC060_3853"/>
<proteinExistence type="predicted"/>
<name>N1WMM6_9LEPT</name>
<gene>
    <name evidence="1" type="ORF">LEP1GSC060_3853</name>
</gene>
<reference evidence="1" key="1">
    <citation type="submission" date="2013-03" db="EMBL/GenBank/DDBJ databases">
        <authorList>
            <person name="Harkins D.M."/>
            <person name="Durkin A.S."/>
            <person name="Brinkac L.M."/>
            <person name="Haft D.H."/>
            <person name="Selengut J.D."/>
            <person name="Sanka R."/>
            <person name="DePew J."/>
            <person name="Purushe J."/>
            <person name="Hartskeerl R.A."/>
            <person name="Ahmed A."/>
            <person name="van der Linden H."/>
            <person name="Goris M.G.A."/>
            <person name="Vinetz J.M."/>
            <person name="Sutton G.G."/>
            <person name="Nierman W.C."/>
            <person name="Fouts D.E."/>
        </authorList>
    </citation>
    <scope>NUCLEOTIDE SEQUENCE [LARGE SCALE GENOMIC DNA]</scope>
    <source>
        <strain evidence="1">ICFT</strain>
    </source>
</reference>
<protein>
    <submittedName>
        <fullName evidence="1">Uncharacterized protein</fullName>
    </submittedName>
</protein>